<keyword evidence="2" id="KW-1185">Reference proteome</keyword>
<accession>A0AAU9MVI5</accession>
<gene>
    <name evidence="1" type="ORF">LVIROSA_LOCUS17821</name>
</gene>
<evidence type="ECO:0000313" key="1">
    <source>
        <dbReference type="EMBL" id="CAH1431091.1"/>
    </source>
</evidence>
<dbReference type="EMBL" id="CAKMRJ010003334">
    <property type="protein sequence ID" value="CAH1431091.1"/>
    <property type="molecule type" value="Genomic_DNA"/>
</dbReference>
<sequence>MFCPSIGALSTFSNMIYATGKRLSIVVAVSTNTTRPPSHLLHPYRTPPSTVFCKAHRYPTTLSTTLLSPVTLTFSAIVESRLSLLEQRNLHEKEVRHKKRWLIESSNLSKRSLIFSFDEHHLETQVNTAIQVEATSQEIFVAAEAKLADFKQILERQKREKYRHLNVLWSKHVKNETYIFEIETIIAHAYDDI</sequence>
<proteinExistence type="predicted"/>
<reference evidence="1 2" key="1">
    <citation type="submission" date="2022-01" db="EMBL/GenBank/DDBJ databases">
        <authorList>
            <person name="Xiong W."/>
            <person name="Schranz E."/>
        </authorList>
    </citation>
    <scope>NUCLEOTIDE SEQUENCE [LARGE SCALE GENOMIC DNA]</scope>
</reference>
<dbReference type="Proteomes" id="UP001157418">
    <property type="component" value="Unassembled WGS sequence"/>
</dbReference>
<evidence type="ECO:0000313" key="2">
    <source>
        <dbReference type="Proteomes" id="UP001157418"/>
    </source>
</evidence>
<protein>
    <submittedName>
        <fullName evidence="1">Uncharacterized protein</fullName>
    </submittedName>
</protein>
<comment type="caution">
    <text evidence="1">The sequence shown here is derived from an EMBL/GenBank/DDBJ whole genome shotgun (WGS) entry which is preliminary data.</text>
</comment>
<dbReference type="AlphaFoldDB" id="A0AAU9MVI5"/>
<name>A0AAU9MVI5_9ASTR</name>
<organism evidence="1 2">
    <name type="scientific">Lactuca virosa</name>
    <dbReference type="NCBI Taxonomy" id="75947"/>
    <lineage>
        <taxon>Eukaryota</taxon>
        <taxon>Viridiplantae</taxon>
        <taxon>Streptophyta</taxon>
        <taxon>Embryophyta</taxon>
        <taxon>Tracheophyta</taxon>
        <taxon>Spermatophyta</taxon>
        <taxon>Magnoliopsida</taxon>
        <taxon>eudicotyledons</taxon>
        <taxon>Gunneridae</taxon>
        <taxon>Pentapetalae</taxon>
        <taxon>asterids</taxon>
        <taxon>campanulids</taxon>
        <taxon>Asterales</taxon>
        <taxon>Asteraceae</taxon>
        <taxon>Cichorioideae</taxon>
        <taxon>Cichorieae</taxon>
        <taxon>Lactucinae</taxon>
        <taxon>Lactuca</taxon>
    </lineage>
</organism>